<dbReference type="EMBL" id="JBHUDX010000036">
    <property type="protein sequence ID" value="MFD1659429.1"/>
    <property type="molecule type" value="Genomic_DNA"/>
</dbReference>
<proteinExistence type="predicted"/>
<gene>
    <name evidence="2" type="ORF">ACFSL4_14735</name>
</gene>
<protein>
    <submittedName>
        <fullName evidence="2">Pyridoxamine 5'-phosphate oxidase family protein</fullName>
    </submittedName>
</protein>
<accession>A0ABW4IQ79</accession>
<dbReference type="PANTHER" id="PTHR35176:SF4">
    <property type="entry name" value="PYRIDOXAMINE 5'-PHOSPHATE OXIDASE-RELATED FMN-BINDING"/>
    <property type="match status" value="1"/>
</dbReference>
<dbReference type="Proteomes" id="UP001597261">
    <property type="component" value="Unassembled WGS sequence"/>
</dbReference>
<dbReference type="InterPro" id="IPR052019">
    <property type="entry name" value="F420H2_bilvrd_red/Heme_oxyg"/>
</dbReference>
<dbReference type="PANTHER" id="PTHR35176">
    <property type="entry name" value="HEME OXYGENASE HI_0854-RELATED"/>
    <property type="match status" value="1"/>
</dbReference>
<organism evidence="2 3">
    <name type="scientific">Streptomyces caeni</name>
    <dbReference type="NCBI Taxonomy" id="2307231"/>
    <lineage>
        <taxon>Bacteria</taxon>
        <taxon>Bacillati</taxon>
        <taxon>Actinomycetota</taxon>
        <taxon>Actinomycetes</taxon>
        <taxon>Kitasatosporales</taxon>
        <taxon>Streptomycetaceae</taxon>
        <taxon>Streptomyces</taxon>
    </lineage>
</organism>
<evidence type="ECO:0000313" key="2">
    <source>
        <dbReference type="EMBL" id="MFD1659429.1"/>
    </source>
</evidence>
<reference evidence="3" key="1">
    <citation type="journal article" date="2019" name="Int. J. Syst. Evol. Microbiol.">
        <title>The Global Catalogue of Microorganisms (GCM) 10K type strain sequencing project: providing services to taxonomists for standard genome sequencing and annotation.</title>
        <authorList>
            <consortium name="The Broad Institute Genomics Platform"/>
            <consortium name="The Broad Institute Genome Sequencing Center for Infectious Disease"/>
            <person name="Wu L."/>
            <person name="Ma J."/>
        </authorList>
    </citation>
    <scope>NUCLEOTIDE SEQUENCE [LARGE SCALE GENOMIC DNA]</scope>
    <source>
        <strain evidence="3">CGMCC 1.12470</strain>
    </source>
</reference>
<dbReference type="RefSeq" id="WP_381082570.1">
    <property type="nucleotide sequence ID" value="NZ_JBHUDX010000036.1"/>
</dbReference>
<dbReference type="InterPro" id="IPR012349">
    <property type="entry name" value="Split_barrel_FMN-bd"/>
</dbReference>
<name>A0ABW4IQ79_9ACTN</name>
<evidence type="ECO:0000313" key="3">
    <source>
        <dbReference type="Proteomes" id="UP001597261"/>
    </source>
</evidence>
<keyword evidence="3" id="KW-1185">Reference proteome</keyword>
<evidence type="ECO:0000256" key="1">
    <source>
        <dbReference type="ARBA" id="ARBA00023002"/>
    </source>
</evidence>
<dbReference type="SUPFAM" id="SSF50475">
    <property type="entry name" value="FMN-binding split barrel"/>
    <property type="match status" value="1"/>
</dbReference>
<sequence length="174" mass="20086">MTNPELLRVDREPVTEPAWIFSYTATGPQLDWEWAHKRLRESKNFWLTTKALDGRPHTRPVWGFWIQGGLWFSTTNRSVEYMEADNNVTVHTESGDEVVIVEGRCERLYGKDKLQVISDNYREHFSHETVATDEGVFTLEGYGGPGFKVTPTKVLGWNAPFFNTATRWVFPESD</sequence>
<comment type="caution">
    <text evidence="2">The sequence shown here is derived from an EMBL/GenBank/DDBJ whole genome shotgun (WGS) entry which is preliminary data.</text>
</comment>
<dbReference type="Gene3D" id="2.30.110.10">
    <property type="entry name" value="Electron Transport, Fmn-binding Protein, Chain A"/>
    <property type="match status" value="1"/>
</dbReference>
<keyword evidence="1" id="KW-0560">Oxidoreductase</keyword>